<protein>
    <submittedName>
        <fullName evidence="1">Uncharacterized protein</fullName>
    </submittedName>
</protein>
<reference evidence="1" key="1">
    <citation type="submission" date="2020-06" db="EMBL/GenBank/DDBJ databases">
        <title>Unique genomic features of the anaerobic methanotrophic archaea.</title>
        <authorList>
            <person name="Chadwick G.L."/>
            <person name="Skennerton C.T."/>
            <person name="Laso-Perez R."/>
            <person name="Leu A.O."/>
            <person name="Speth D.R."/>
            <person name="Yu H."/>
            <person name="Morgan-Lang C."/>
            <person name="Hatzenpichler R."/>
            <person name="Goudeau D."/>
            <person name="Malmstrom R."/>
            <person name="Brazelton W.J."/>
            <person name="Woyke T."/>
            <person name="Hallam S.J."/>
            <person name="Tyson G.W."/>
            <person name="Wegener G."/>
            <person name="Boetius A."/>
            <person name="Orphan V."/>
        </authorList>
    </citation>
    <scope>NUCLEOTIDE SEQUENCE</scope>
</reference>
<dbReference type="Gene3D" id="1.10.238.80">
    <property type="entry name" value="MTH865-like"/>
    <property type="match status" value="1"/>
</dbReference>
<gene>
    <name evidence="1" type="ORF">GGGHDLIA_00022</name>
</gene>
<evidence type="ECO:0000313" key="1">
    <source>
        <dbReference type="EMBL" id="QNO47532.1"/>
    </source>
</evidence>
<accession>A0A7G9YHP8</accession>
<name>A0A7G9YHP8_9EURY</name>
<dbReference type="InterPro" id="IPR024093">
    <property type="entry name" value="Uncharacterised_MTH865"/>
</dbReference>
<organism evidence="1">
    <name type="scientific">Candidatus Methanogaster sp. ANME-2c ERB4</name>
    <dbReference type="NCBI Taxonomy" id="2759911"/>
    <lineage>
        <taxon>Archaea</taxon>
        <taxon>Methanobacteriati</taxon>
        <taxon>Methanobacteriota</taxon>
        <taxon>Stenosarchaea group</taxon>
        <taxon>Methanomicrobia</taxon>
        <taxon>Methanosarcinales</taxon>
        <taxon>ANME-2 cluster</taxon>
        <taxon>Candidatus Methanogasteraceae</taxon>
        <taxon>Candidatus Methanogaster</taxon>
    </lineage>
</organism>
<dbReference type="EMBL" id="MT631265">
    <property type="protein sequence ID" value="QNO47532.1"/>
    <property type="molecule type" value="Genomic_DNA"/>
</dbReference>
<dbReference type="AlphaFoldDB" id="A0A7G9YHP8"/>
<dbReference type="Pfam" id="PF07747">
    <property type="entry name" value="MTH865"/>
    <property type="match status" value="1"/>
</dbReference>
<proteinExistence type="predicted"/>
<sequence>MAEEHKLAHDAPTPGAIGEIEELKIEIVELLKDAAVKFPVKNKNELKNLFPPGTKMACRVGGKETHFDELAETLGTDDFPLEDAPAVASKILSRCSLT</sequence>
<dbReference type="InterPro" id="IPR036825">
    <property type="entry name" value="MTH865-like_sf"/>
</dbReference>
<dbReference type="SUPFAM" id="SSF69025">
    <property type="entry name" value="Hypothetical protein MTH865"/>
    <property type="match status" value="1"/>
</dbReference>